<dbReference type="RefSeq" id="WP_117720102.1">
    <property type="nucleotide sequence ID" value="NZ_QSTG01000004.1"/>
</dbReference>
<organism evidence="1 2">
    <name type="scientific">Phocaeicola vulgatus</name>
    <name type="common">Bacteroides vulgatus</name>
    <dbReference type="NCBI Taxonomy" id="821"/>
    <lineage>
        <taxon>Bacteria</taxon>
        <taxon>Pseudomonadati</taxon>
        <taxon>Bacteroidota</taxon>
        <taxon>Bacteroidia</taxon>
        <taxon>Bacteroidales</taxon>
        <taxon>Bacteroidaceae</taxon>
        <taxon>Phocaeicola</taxon>
    </lineage>
</organism>
<name>A0A3E4WWY7_PHOVU</name>
<evidence type="ECO:0000313" key="2">
    <source>
        <dbReference type="Proteomes" id="UP000261003"/>
    </source>
</evidence>
<dbReference type="EMBL" id="QSTG01000004">
    <property type="protein sequence ID" value="RGM46748.1"/>
    <property type="molecule type" value="Genomic_DNA"/>
</dbReference>
<accession>A0A3E4WWY7</accession>
<gene>
    <name evidence="1" type="ORF">DXC16_04075</name>
</gene>
<dbReference type="Pfam" id="PF07751">
    <property type="entry name" value="Abi_2"/>
    <property type="match status" value="1"/>
</dbReference>
<protein>
    <submittedName>
        <fullName evidence="1">Abi family protein</fullName>
    </submittedName>
</protein>
<dbReference type="InterPro" id="IPR011664">
    <property type="entry name" value="Abi_system_AbiD/AbiF-like"/>
</dbReference>
<dbReference type="Proteomes" id="UP000261003">
    <property type="component" value="Unassembled WGS sequence"/>
</dbReference>
<dbReference type="AlphaFoldDB" id="A0A3E4WWY7"/>
<proteinExistence type="predicted"/>
<sequence length="300" mass="35269">MANLIPFTKRFESSENLVDLLESRGLQICDRNKAIQYLDNIGYYRLSAYMYPLLKMPKTAHLYKDGSTFKKVMMLYRFDKKLRLLMFNEIEKIEIAIRRAVMQITADMTGNPFWLTDSSYFLDSSRFNETMRAISKEYSKSKEEFILHFKRTYSEPYPPSWILGELLTIGNVNAIYRNIKQNRIRKRIAKRFGLPINVFESWLTVIAVTRNACGHHSRVWNKQNAIQPAIPNSPAGEWITQPTDSMRAYFDLCIIKYFLNVISPNNDMQSKLTWLFIRFPEIDLKALGFPQGWGTEPLWR</sequence>
<reference evidence="1 2" key="1">
    <citation type="submission" date="2018-08" db="EMBL/GenBank/DDBJ databases">
        <title>A genome reference for cultivated species of the human gut microbiota.</title>
        <authorList>
            <person name="Zou Y."/>
            <person name="Xue W."/>
            <person name="Luo G."/>
        </authorList>
    </citation>
    <scope>NUCLEOTIDE SEQUENCE [LARGE SCALE GENOMIC DNA]</scope>
    <source>
        <strain evidence="1 2">OM08-13BH</strain>
    </source>
</reference>
<comment type="caution">
    <text evidence="1">The sequence shown here is derived from an EMBL/GenBank/DDBJ whole genome shotgun (WGS) entry which is preliminary data.</text>
</comment>
<evidence type="ECO:0000313" key="1">
    <source>
        <dbReference type="EMBL" id="RGM46748.1"/>
    </source>
</evidence>